<dbReference type="EMBL" id="QGGH01000031">
    <property type="protein sequence ID" value="PWJ84711.1"/>
    <property type="molecule type" value="Genomic_DNA"/>
</dbReference>
<dbReference type="AlphaFoldDB" id="A0A8E2W5D0"/>
<feature type="region of interest" description="Disordered" evidence="1">
    <location>
        <begin position="1"/>
        <end position="25"/>
    </location>
</feature>
<evidence type="ECO:0000313" key="3">
    <source>
        <dbReference type="Proteomes" id="UP000245631"/>
    </source>
</evidence>
<feature type="compositionally biased region" description="Basic and acidic residues" evidence="1">
    <location>
        <begin position="1"/>
        <end position="12"/>
    </location>
</feature>
<proteinExistence type="predicted"/>
<organism evidence="2 3">
    <name type="scientific">Rhizobium loti</name>
    <name type="common">Mesorhizobium loti</name>
    <dbReference type="NCBI Taxonomy" id="381"/>
    <lineage>
        <taxon>Bacteria</taxon>
        <taxon>Pseudomonadati</taxon>
        <taxon>Pseudomonadota</taxon>
        <taxon>Alphaproteobacteria</taxon>
        <taxon>Hyphomicrobiales</taxon>
        <taxon>Phyllobacteriaceae</taxon>
        <taxon>Mesorhizobium</taxon>
    </lineage>
</organism>
<sequence>MPESFRGDDGRGDLVQSPEPPAKLGKVVKQMRRLALLTPSCGGQSADREEKRVTCGTVQKKMQEQLDLNDPNQRGLLETAGYMIDSSLATSANASTARLMSAMECAADICVRMRAWPFGTTGKEKPIT</sequence>
<gene>
    <name evidence="2" type="ORF">C8D77_13114</name>
</gene>
<accession>A0A8E2W5D0</accession>
<protein>
    <submittedName>
        <fullName evidence="2">Uncharacterized protein</fullName>
    </submittedName>
</protein>
<reference evidence="2 3" key="1">
    <citation type="submission" date="2018-05" db="EMBL/GenBank/DDBJ databases">
        <title>Genomic Encyclopedia of Type Strains, Phase IV (KMG-IV): sequencing the most valuable type-strain genomes for metagenomic binning, comparative biology and taxonomic classification.</title>
        <authorList>
            <person name="Goeker M."/>
        </authorList>
    </citation>
    <scope>NUCLEOTIDE SEQUENCE [LARGE SCALE GENOMIC DNA]</scope>
    <source>
        <strain evidence="2 3">DSM 2626</strain>
    </source>
</reference>
<comment type="caution">
    <text evidence="2">The sequence shown here is derived from an EMBL/GenBank/DDBJ whole genome shotgun (WGS) entry which is preliminary data.</text>
</comment>
<evidence type="ECO:0000256" key="1">
    <source>
        <dbReference type="SAM" id="MobiDB-lite"/>
    </source>
</evidence>
<evidence type="ECO:0000313" key="2">
    <source>
        <dbReference type="EMBL" id="PWJ84711.1"/>
    </source>
</evidence>
<dbReference type="Proteomes" id="UP000245631">
    <property type="component" value="Unassembled WGS sequence"/>
</dbReference>
<name>A0A8E2W5D0_RHILI</name>